<evidence type="ECO:0000313" key="3">
    <source>
        <dbReference type="Proteomes" id="UP000281553"/>
    </source>
</evidence>
<dbReference type="GO" id="GO:0016020">
    <property type="term" value="C:membrane"/>
    <property type="evidence" value="ECO:0007669"/>
    <property type="project" value="TreeGrafter"/>
</dbReference>
<keyword evidence="3" id="KW-1185">Reference proteome</keyword>
<reference evidence="2 3" key="1">
    <citation type="submission" date="2018-11" db="EMBL/GenBank/DDBJ databases">
        <authorList>
            <consortium name="Pathogen Informatics"/>
        </authorList>
    </citation>
    <scope>NUCLEOTIDE SEQUENCE [LARGE SCALE GENOMIC DNA]</scope>
</reference>
<evidence type="ECO:0008006" key="4">
    <source>
        <dbReference type="Google" id="ProtNLM"/>
    </source>
</evidence>
<dbReference type="SUPFAM" id="SSF160240">
    <property type="entry name" value="Cation efflux protein cytoplasmic domain-like"/>
    <property type="match status" value="1"/>
</dbReference>
<keyword evidence="1" id="KW-0813">Transport</keyword>
<dbReference type="OrthoDB" id="78296at2759"/>
<dbReference type="InterPro" id="IPR036837">
    <property type="entry name" value="Cation_efflux_CTD_sf"/>
</dbReference>
<dbReference type="Gene3D" id="3.30.70.1350">
    <property type="entry name" value="Cation efflux protein, cytoplasmic domain"/>
    <property type="match status" value="1"/>
</dbReference>
<dbReference type="Proteomes" id="UP000281553">
    <property type="component" value="Unassembled WGS sequence"/>
</dbReference>
<evidence type="ECO:0000313" key="2">
    <source>
        <dbReference type="EMBL" id="VDK35663.1"/>
    </source>
</evidence>
<evidence type="ECO:0000256" key="1">
    <source>
        <dbReference type="ARBA" id="ARBA00022448"/>
    </source>
</evidence>
<dbReference type="PANTHER" id="PTHR43840">
    <property type="entry name" value="MITOCHONDRIAL METAL TRANSPORTER 1-RELATED"/>
    <property type="match status" value="1"/>
</dbReference>
<dbReference type="InterPro" id="IPR050291">
    <property type="entry name" value="CDF_Transporter"/>
</dbReference>
<protein>
    <recommendedName>
        <fullName evidence="4">Cation efflux protein cytoplasmic domain-containing protein</fullName>
    </recommendedName>
</protein>
<dbReference type="AlphaFoldDB" id="A0A3P6Q0E4"/>
<name>A0A3P6Q0E4_DIBLA</name>
<gene>
    <name evidence="2" type="ORF">DILT_LOCUS704</name>
</gene>
<sequence length="45" mass="5275">MDLHQAHDIGETLQKKLESMENVDRAFVHLDYEFTHNPLSEHKVA</sequence>
<dbReference type="EMBL" id="UYRU01003359">
    <property type="protein sequence ID" value="VDK35663.1"/>
    <property type="molecule type" value="Genomic_DNA"/>
</dbReference>
<dbReference type="GO" id="GO:0008324">
    <property type="term" value="F:monoatomic cation transmembrane transporter activity"/>
    <property type="evidence" value="ECO:0007669"/>
    <property type="project" value="TreeGrafter"/>
</dbReference>
<organism evidence="2 3">
    <name type="scientific">Dibothriocephalus latus</name>
    <name type="common">Fish tapeworm</name>
    <name type="synonym">Diphyllobothrium latum</name>
    <dbReference type="NCBI Taxonomy" id="60516"/>
    <lineage>
        <taxon>Eukaryota</taxon>
        <taxon>Metazoa</taxon>
        <taxon>Spiralia</taxon>
        <taxon>Lophotrochozoa</taxon>
        <taxon>Platyhelminthes</taxon>
        <taxon>Cestoda</taxon>
        <taxon>Eucestoda</taxon>
        <taxon>Diphyllobothriidea</taxon>
        <taxon>Diphyllobothriidae</taxon>
        <taxon>Dibothriocephalus</taxon>
    </lineage>
</organism>
<accession>A0A3P6Q0E4</accession>
<dbReference type="PANTHER" id="PTHR43840:SF5">
    <property type="entry name" value="METAL TOLERANCE PROTEIN 11"/>
    <property type="match status" value="1"/>
</dbReference>
<proteinExistence type="predicted"/>